<comment type="caution">
    <text evidence="2">The sequence shown here is derived from an EMBL/GenBank/DDBJ whole genome shotgun (WGS) entry which is preliminary data.</text>
</comment>
<evidence type="ECO:0000256" key="1">
    <source>
        <dbReference type="SAM" id="MobiDB-lite"/>
    </source>
</evidence>
<evidence type="ECO:0000313" key="3">
    <source>
        <dbReference type="Proteomes" id="UP000575898"/>
    </source>
</evidence>
<feature type="region of interest" description="Disordered" evidence="1">
    <location>
        <begin position="28"/>
        <end position="53"/>
    </location>
</feature>
<protein>
    <submittedName>
        <fullName evidence="2">Uncharacterized protein</fullName>
    </submittedName>
</protein>
<reference evidence="2 3" key="1">
    <citation type="submission" date="2020-08" db="EMBL/GenBank/DDBJ databases">
        <title>Genomic Encyclopedia of Type Strains, Phase IV (KMG-IV): sequencing the most valuable type-strain genomes for metagenomic binning, comparative biology and taxonomic classification.</title>
        <authorList>
            <person name="Goeker M."/>
        </authorList>
    </citation>
    <scope>NUCLEOTIDE SEQUENCE [LARGE SCALE GENOMIC DNA]</scope>
    <source>
        <strain evidence="2 3">DSM 27165</strain>
    </source>
</reference>
<accession>A0A840MNM8</accession>
<gene>
    <name evidence="2" type="ORF">HNQ59_003348</name>
</gene>
<evidence type="ECO:0000313" key="2">
    <source>
        <dbReference type="EMBL" id="MBB5020040.1"/>
    </source>
</evidence>
<dbReference type="EMBL" id="JACHHY010000023">
    <property type="protein sequence ID" value="MBB5020040.1"/>
    <property type="molecule type" value="Genomic_DNA"/>
</dbReference>
<proteinExistence type="predicted"/>
<name>A0A840MNM8_9PROT</name>
<dbReference type="RefSeq" id="WP_184041449.1">
    <property type="nucleotide sequence ID" value="NZ_JACHHY010000023.1"/>
</dbReference>
<dbReference type="Proteomes" id="UP000575898">
    <property type="component" value="Unassembled WGS sequence"/>
</dbReference>
<dbReference type="AlphaFoldDB" id="A0A840MNM8"/>
<organism evidence="2 3">
    <name type="scientific">Chitinivorax tropicus</name>
    <dbReference type="NCBI Taxonomy" id="714531"/>
    <lineage>
        <taxon>Bacteria</taxon>
        <taxon>Pseudomonadati</taxon>
        <taxon>Pseudomonadota</taxon>
        <taxon>Betaproteobacteria</taxon>
        <taxon>Chitinivorax</taxon>
    </lineage>
</organism>
<keyword evidence="3" id="KW-1185">Reference proteome</keyword>
<sequence length="117" mass="12830">MDNTLTHVAATLLSMSVSSSFHVRHKARKASSPWPSVPPGLIGSTQRAVGSPGPADETFWANVRHHHSTHDRSHLENRITHPKQGYSWTKAEARLARYPVNGQVTVHDNPNSPNPAS</sequence>